<feature type="compositionally biased region" description="Polar residues" evidence="1">
    <location>
        <begin position="69"/>
        <end position="81"/>
    </location>
</feature>
<dbReference type="Proteomes" id="UP001209878">
    <property type="component" value="Unassembled WGS sequence"/>
</dbReference>
<organism evidence="2 3">
    <name type="scientific">Ridgeia piscesae</name>
    <name type="common">Tubeworm</name>
    <dbReference type="NCBI Taxonomy" id="27915"/>
    <lineage>
        <taxon>Eukaryota</taxon>
        <taxon>Metazoa</taxon>
        <taxon>Spiralia</taxon>
        <taxon>Lophotrochozoa</taxon>
        <taxon>Annelida</taxon>
        <taxon>Polychaeta</taxon>
        <taxon>Sedentaria</taxon>
        <taxon>Canalipalpata</taxon>
        <taxon>Sabellida</taxon>
        <taxon>Siboglinidae</taxon>
        <taxon>Ridgeia</taxon>
    </lineage>
</organism>
<protein>
    <submittedName>
        <fullName evidence="2">Uncharacterized protein</fullName>
    </submittedName>
</protein>
<keyword evidence="3" id="KW-1185">Reference proteome</keyword>
<comment type="caution">
    <text evidence="2">The sequence shown here is derived from an EMBL/GenBank/DDBJ whole genome shotgun (WGS) entry which is preliminary data.</text>
</comment>
<dbReference type="EMBL" id="JAODUO010000546">
    <property type="protein sequence ID" value="KAK2178378.1"/>
    <property type="molecule type" value="Genomic_DNA"/>
</dbReference>
<evidence type="ECO:0000313" key="2">
    <source>
        <dbReference type="EMBL" id="KAK2178378.1"/>
    </source>
</evidence>
<accession>A0AAD9KX35</accession>
<reference evidence="2" key="1">
    <citation type="journal article" date="2023" name="Mol. Biol. Evol.">
        <title>Third-Generation Sequencing Reveals the Adaptive Role of the Epigenome in Three Deep-Sea Polychaetes.</title>
        <authorList>
            <person name="Perez M."/>
            <person name="Aroh O."/>
            <person name="Sun Y."/>
            <person name="Lan Y."/>
            <person name="Juniper S.K."/>
            <person name="Young C.R."/>
            <person name="Angers B."/>
            <person name="Qian P.Y."/>
        </authorList>
    </citation>
    <scope>NUCLEOTIDE SEQUENCE</scope>
    <source>
        <strain evidence="2">R07B-5</strain>
    </source>
</reference>
<name>A0AAD9KX35_RIDPI</name>
<dbReference type="AlphaFoldDB" id="A0AAD9KX35"/>
<proteinExistence type="predicted"/>
<sequence>MKLPGQDTWTLGECTKKLSNRSYVVLVQGHTYRRNRRHLPLVYENLPLPDSERWEMRANPLPLEAGPMSRTTPRVTTKRSANADTRYTTATCGLDISAQRHTYQEQQRTWQTISKAVNFPNVNRSILVHTNLHIDICKKERDVTLLRWLVVVLLMAWSRESHSV</sequence>
<evidence type="ECO:0000313" key="3">
    <source>
        <dbReference type="Proteomes" id="UP001209878"/>
    </source>
</evidence>
<gene>
    <name evidence="2" type="ORF">NP493_546g03056</name>
</gene>
<evidence type="ECO:0000256" key="1">
    <source>
        <dbReference type="SAM" id="MobiDB-lite"/>
    </source>
</evidence>
<feature type="region of interest" description="Disordered" evidence="1">
    <location>
        <begin position="62"/>
        <end position="81"/>
    </location>
</feature>